<dbReference type="PROSITE" id="PS50096">
    <property type="entry name" value="IQ"/>
    <property type="match status" value="1"/>
</dbReference>
<feature type="domain" description="SEC7" evidence="8">
    <location>
        <begin position="620"/>
        <end position="809"/>
    </location>
</feature>
<dbReference type="PANTHER" id="PTHR10663:SF395">
    <property type="entry name" value="SEC7 DOMAIN CONTAINING PROTEIN"/>
    <property type="match status" value="1"/>
</dbReference>
<keyword evidence="5 6" id="KW-0175">Coiled coil</keyword>
<feature type="region of interest" description="Disordered" evidence="7">
    <location>
        <begin position="959"/>
        <end position="1113"/>
    </location>
</feature>
<evidence type="ECO:0000256" key="7">
    <source>
        <dbReference type="SAM" id="MobiDB-lite"/>
    </source>
</evidence>
<dbReference type="Gene3D" id="1.10.220.20">
    <property type="match status" value="1"/>
</dbReference>
<dbReference type="Pfam" id="PF01369">
    <property type="entry name" value="Sec7"/>
    <property type="match status" value="1"/>
</dbReference>
<feature type="compositionally biased region" description="Low complexity" evidence="7">
    <location>
        <begin position="1195"/>
        <end position="1207"/>
    </location>
</feature>
<dbReference type="InterPro" id="IPR035999">
    <property type="entry name" value="Sec7_dom_sf"/>
</dbReference>
<keyword evidence="3" id="KW-0963">Cytoplasm</keyword>
<feature type="compositionally biased region" description="Polar residues" evidence="7">
    <location>
        <begin position="208"/>
        <end position="223"/>
    </location>
</feature>
<dbReference type="InterPro" id="IPR011993">
    <property type="entry name" value="PH-like_dom_sf"/>
</dbReference>
<dbReference type="GO" id="GO:0032012">
    <property type="term" value="P:regulation of ARF protein signal transduction"/>
    <property type="evidence" value="ECO:0007669"/>
    <property type="project" value="InterPro"/>
</dbReference>
<feature type="compositionally biased region" description="Polar residues" evidence="7">
    <location>
        <begin position="1071"/>
        <end position="1113"/>
    </location>
</feature>
<feature type="compositionally biased region" description="Basic and acidic residues" evidence="7">
    <location>
        <begin position="1132"/>
        <end position="1144"/>
    </location>
</feature>
<feature type="compositionally biased region" description="Basic and acidic residues" evidence="7">
    <location>
        <begin position="154"/>
        <end position="163"/>
    </location>
</feature>
<evidence type="ECO:0000256" key="5">
    <source>
        <dbReference type="ARBA" id="ARBA00023054"/>
    </source>
</evidence>
<evidence type="ECO:0000259" key="8">
    <source>
        <dbReference type="PROSITE" id="PS50190"/>
    </source>
</evidence>
<organism evidence="9 10">
    <name type="scientific">Geodia barretti</name>
    <name type="common">Barrett's horny sponge</name>
    <dbReference type="NCBI Taxonomy" id="519541"/>
    <lineage>
        <taxon>Eukaryota</taxon>
        <taxon>Metazoa</taxon>
        <taxon>Porifera</taxon>
        <taxon>Demospongiae</taxon>
        <taxon>Heteroscleromorpha</taxon>
        <taxon>Tetractinellida</taxon>
        <taxon>Astrophorina</taxon>
        <taxon>Geodiidae</taxon>
        <taxon>Geodia</taxon>
    </lineage>
</organism>
<feature type="compositionally biased region" description="Basic and acidic residues" evidence="7">
    <location>
        <begin position="1167"/>
        <end position="1176"/>
    </location>
</feature>
<accession>A0AA35RLM8</accession>
<feature type="region of interest" description="Disordered" evidence="7">
    <location>
        <begin position="72"/>
        <end position="280"/>
    </location>
</feature>
<protein>
    <submittedName>
        <fullName evidence="9">IQ motif and SEC7 domain-containing protein 1</fullName>
    </submittedName>
</protein>
<dbReference type="AlphaFoldDB" id="A0AA35RLM8"/>
<sequence>MDVEKCTRDLRETVRELEAALATTRETVQQLKGALESGEDEIVGLRQMLTRTKKERDELRVQNAELINRLAVIGRKQSTSSSPRQSRSTPPPESPSTQSPVIQRRNSKIGSPLPALPPPPPADSSQPPVTDPVIAAATDEGSDTDYSDMEGDEATEKRTEGRVRRSKSPKSQTKGDPSSQQKFSRPKRIARSSPNTTTTAESSGTTAKLTSPKKSVAFQNLLSISEEEGGASPEQARMSASVQVTTEGKERIPPDSGAPVFGGVGGNEGAEETSQPRRRVTMSWSNIKIKRPSQELPSEVAPEIVTGGQPTVYDHLEMRRSRTSTISSSCGGSYKKEYKRKNSKQLKEAAAKLERSPDFISGGRKLHRLELFSPDMELRIREKICSEIGKKYCGLTCANKSAIVIQSAYRQYKLREQYNKIRKEASEVRQRAQSMKDPRRRPSMIRKKRPGRYNRNLSALAPSTDPLLKTKLLSQDIARAGVPHTHTSSRRQLVEKTRSVQSLSDGRQSAEPASSPTQETDDGAVEMEFAVCEIKLEDEATPTVCPDVAADGATTVESTDFLSLPTSFSTDVLLTSAGYTRPVSIFSAARPSSSIETTSLGQQRMSRGDDEDVTMSLSRRSLSPEVRDRKINMGIGHFNRKPTRGIQYLVRENVLPDSPQKVATFLASQYGLSKEKIGEFVGEISSEFHMAVLECLLEQMAMKIKPIDEALRDFQILFRMPGEAQKIDKIMQMFALEYFRFNKEGVIKSEDAAYILSFAIMMLHTSLHNPSVKSRTTKKQWVSMNRGCNDGENFPEQLLLEIYDRIGKREFTTGQDHTTVVSDIERNLIGYQNTSRLAIPQRRLICRAVVTEIDQLTSRPSFKNKRRRLVFVFSDQVIICKKRGGDQLDYRGSFSLMDAIAISFETHHYKNGIQIYSSHDAKAIFQCNCDTGDERVKLLGTLEATISELRDMEKERMAELGKSQDVVPDRRHRMASRAGDLMSSAQLEKPLASARRQRENKGDYVQGVGDLVISSSSKIIRRTSRSSGSTSQPENRTSGGSHESGYDSQRTTPVPSPSPTNPPHSTPHYSASSVAHPTPSPSVKRQLQPRISTASAPMTLTTPGSPVTRSKSTDQINLVRVLTITPSLKRDARGKFSSAEDVRGSPKSSRHSASNSPRLTKKKKERTKTTSGERKKLNFSPFRRSNKSNNDRRGSSPVPGIGGSPVVLTRSRAVSETPPPPSDLELSTRSVGRAASTYVVNTTT</sequence>
<evidence type="ECO:0000313" key="10">
    <source>
        <dbReference type="Proteomes" id="UP001174909"/>
    </source>
</evidence>
<feature type="compositionally biased region" description="Basic and acidic residues" evidence="7">
    <location>
        <begin position="425"/>
        <end position="437"/>
    </location>
</feature>
<dbReference type="FunFam" id="1.10.1000.11:FF:000002">
    <property type="entry name" value="Cytohesin 1"/>
    <property type="match status" value="1"/>
</dbReference>
<dbReference type="GO" id="GO:0005737">
    <property type="term" value="C:cytoplasm"/>
    <property type="evidence" value="ECO:0007669"/>
    <property type="project" value="UniProtKB-SubCell"/>
</dbReference>
<keyword evidence="4" id="KW-0597">Phosphoprotein</keyword>
<comment type="subcellular location">
    <subcellularLocation>
        <location evidence="1">Cytoplasm</location>
    </subcellularLocation>
</comment>
<dbReference type="GO" id="GO:0005085">
    <property type="term" value="F:guanyl-nucleotide exchange factor activity"/>
    <property type="evidence" value="ECO:0007669"/>
    <property type="project" value="InterPro"/>
</dbReference>
<dbReference type="InterPro" id="IPR000904">
    <property type="entry name" value="Sec7_dom"/>
</dbReference>
<feature type="region of interest" description="Disordered" evidence="7">
    <location>
        <begin position="481"/>
        <end position="523"/>
    </location>
</feature>
<dbReference type="PANTHER" id="PTHR10663">
    <property type="entry name" value="GUANYL-NUCLEOTIDE EXCHANGE FACTOR"/>
    <property type="match status" value="1"/>
</dbReference>
<keyword evidence="10" id="KW-1185">Reference proteome</keyword>
<dbReference type="Pfam" id="PF16453">
    <property type="entry name" value="IQ_SEC7_PH"/>
    <property type="match status" value="1"/>
</dbReference>
<dbReference type="InterPro" id="IPR033742">
    <property type="entry name" value="IQSEC_PH"/>
</dbReference>
<evidence type="ECO:0000256" key="3">
    <source>
        <dbReference type="ARBA" id="ARBA00022490"/>
    </source>
</evidence>
<comment type="caution">
    <text evidence="9">The sequence shown here is derived from an EMBL/GenBank/DDBJ whole genome shotgun (WGS) entry which is preliminary data.</text>
</comment>
<reference evidence="9" key="1">
    <citation type="submission" date="2023-03" db="EMBL/GenBank/DDBJ databases">
        <authorList>
            <person name="Steffen K."/>
            <person name="Cardenas P."/>
        </authorList>
    </citation>
    <scope>NUCLEOTIDE SEQUENCE</scope>
</reference>
<dbReference type="SMART" id="SM00222">
    <property type="entry name" value="Sec7"/>
    <property type="match status" value="1"/>
</dbReference>
<feature type="coiled-coil region" evidence="6">
    <location>
        <begin position="7"/>
        <end position="69"/>
    </location>
</feature>
<proteinExistence type="inferred from homology"/>
<evidence type="ECO:0000313" key="9">
    <source>
        <dbReference type="EMBL" id="CAI8012332.1"/>
    </source>
</evidence>
<feature type="compositionally biased region" description="Polar residues" evidence="7">
    <location>
        <begin position="169"/>
        <end position="183"/>
    </location>
</feature>
<feature type="compositionally biased region" description="Polar residues" evidence="7">
    <location>
        <begin position="499"/>
        <end position="518"/>
    </location>
</feature>
<dbReference type="SUPFAM" id="SSF50729">
    <property type="entry name" value="PH domain-like"/>
    <property type="match status" value="1"/>
</dbReference>
<feature type="compositionally biased region" description="Basic residues" evidence="7">
    <location>
        <begin position="438"/>
        <end position="452"/>
    </location>
</feature>
<dbReference type="PROSITE" id="PS50190">
    <property type="entry name" value="SEC7"/>
    <property type="match status" value="1"/>
</dbReference>
<feature type="region of interest" description="Disordered" evidence="7">
    <location>
        <begin position="425"/>
        <end position="460"/>
    </location>
</feature>
<dbReference type="Gene3D" id="2.30.29.30">
    <property type="entry name" value="Pleckstrin-homology domain (PH domain)/Phosphotyrosine-binding domain (PTB)"/>
    <property type="match status" value="1"/>
</dbReference>
<dbReference type="Proteomes" id="UP001174909">
    <property type="component" value="Unassembled WGS sequence"/>
</dbReference>
<feature type="region of interest" description="Disordered" evidence="7">
    <location>
        <begin position="1132"/>
        <end position="1230"/>
    </location>
</feature>
<feature type="compositionally biased region" description="Low complexity" evidence="7">
    <location>
        <begin position="77"/>
        <end position="88"/>
    </location>
</feature>
<comment type="similarity">
    <text evidence="2">Belongs to the BRAG family.</text>
</comment>
<dbReference type="SUPFAM" id="SSF48425">
    <property type="entry name" value="Sec7 domain"/>
    <property type="match status" value="1"/>
</dbReference>
<evidence type="ECO:0000256" key="4">
    <source>
        <dbReference type="ARBA" id="ARBA00022553"/>
    </source>
</evidence>
<dbReference type="InterPro" id="IPR023394">
    <property type="entry name" value="Sec7_C_sf"/>
</dbReference>
<dbReference type="CDD" id="cd00171">
    <property type="entry name" value="Sec7"/>
    <property type="match status" value="1"/>
</dbReference>
<gene>
    <name evidence="9" type="ORF">GBAR_LOCUS7918</name>
</gene>
<feature type="compositionally biased region" description="Pro residues" evidence="7">
    <location>
        <begin position="1054"/>
        <end position="1065"/>
    </location>
</feature>
<evidence type="ECO:0000256" key="1">
    <source>
        <dbReference type="ARBA" id="ARBA00004496"/>
    </source>
</evidence>
<feature type="compositionally biased region" description="Polar residues" evidence="7">
    <location>
        <begin position="1032"/>
        <end position="1050"/>
    </location>
</feature>
<name>A0AA35RLM8_GEOBA</name>
<evidence type="ECO:0000256" key="2">
    <source>
        <dbReference type="ARBA" id="ARBA00006248"/>
    </source>
</evidence>
<dbReference type="Gene3D" id="1.10.1000.11">
    <property type="entry name" value="Arf Nucleotide-binding Site Opener,domain 2"/>
    <property type="match status" value="1"/>
</dbReference>
<feature type="compositionally biased region" description="Low complexity" evidence="7">
    <location>
        <begin position="196"/>
        <end position="207"/>
    </location>
</feature>
<dbReference type="CDD" id="cd23767">
    <property type="entry name" value="IQCD"/>
    <property type="match status" value="1"/>
</dbReference>
<feature type="compositionally biased region" description="Acidic residues" evidence="7">
    <location>
        <begin position="140"/>
        <end position="153"/>
    </location>
</feature>
<dbReference type="EMBL" id="CASHTH010001177">
    <property type="protein sequence ID" value="CAI8012332.1"/>
    <property type="molecule type" value="Genomic_DNA"/>
</dbReference>
<evidence type="ECO:0000256" key="6">
    <source>
        <dbReference type="SAM" id="Coils"/>
    </source>
</evidence>